<name>A0AAW1K3F2_POPJA</name>
<dbReference type="Proteomes" id="UP001458880">
    <property type="component" value="Unassembled WGS sequence"/>
</dbReference>
<evidence type="ECO:0000313" key="9">
    <source>
        <dbReference type="EMBL" id="KAK9712443.1"/>
    </source>
</evidence>
<evidence type="ECO:0000256" key="6">
    <source>
        <dbReference type="ARBA" id="ARBA00022679"/>
    </source>
</evidence>
<feature type="domain" description="Aminotransferase class I/classII large" evidence="8">
    <location>
        <begin position="64"/>
        <end position="391"/>
    </location>
</feature>
<gene>
    <name evidence="9" type="ORF">QE152_g24875</name>
</gene>
<dbReference type="EC" id="2.6.1.1" evidence="4"/>
<keyword evidence="6" id="KW-0808">Transferase</keyword>
<protein>
    <recommendedName>
        <fullName evidence="4">aspartate transaminase</fullName>
        <ecNumber evidence="4">2.6.1.1</ecNumber>
    </recommendedName>
</protein>
<dbReference type="PANTHER" id="PTHR11879">
    <property type="entry name" value="ASPARTATE AMINOTRANSFERASE"/>
    <property type="match status" value="1"/>
</dbReference>
<comment type="similarity">
    <text evidence="2">Belongs to the class-I pyridoxal-phosphate-dependent aminotransferase family.</text>
</comment>
<evidence type="ECO:0000256" key="2">
    <source>
        <dbReference type="ARBA" id="ARBA00007441"/>
    </source>
</evidence>
<accession>A0AAW1K3F2</accession>
<comment type="subunit">
    <text evidence="3">Homodimer.</text>
</comment>
<comment type="caution">
    <text evidence="9">The sequence shown here is derived from an EMBL/GenBank/DDBJ whole genome shotgun (WGS) entry which is preliminary data.</text>
</comment>
<dbReference type="GO" id="GO:0004069">
    <property type="term" value="F:L-aspartate:2-oxoglutarate aminotransferase activity"/>
    <property type="evidence" value="ECO:0007669"/>
    <property type="project" value="UniProtKB-EC"/>
</dbReference>
<dbReference type="EMBL" id="JASPKY010000263">
    <property type="protein sequence ID" value="KAK9712443.1"/>
    <property type="molecule type" value="Genomic_DNA"/>
</dbReference>
<dbReference type="PANTHER" id="PTHR11879:SF55">
    <property type="entry name" value="GLUTAMATE OXALOACETATE TRANSAMINASE 1, ISOFORM B"/>
    <property type="match status" value="1"/>
</dbReference>
<dbReference type="InterPro" id="IPR015421">
    <property type="entry name" value="PyrdxlP-dep_Trfase_major"/>
</dbReference>
<evidence type="ECO:0000256" key="3">
    <source>
        <dbReference type="ARBA" id="ARBA00011738"/>
    </source>
</evidence>
<dbReference type="Gene3D" id="3.90.1150.10">
    <property type="entry name" value="Aspartate Aminotransferase, domain 1"/>
    <property type="match status" value="1"/>
</dbReference>
<dbReference type="AlphaFoldDB" id="A0AAW1K3F2"/>
<sequence>MSIFSQVQITDSIEMIKIRDTYFDDTFKNKINLEQPMFTNERGDVWRMPMVHLAEKVITFDDILNKACLPVLGLESFRDAATKLLLGNESLALLEGRAFSAQVLSGTNGLRVAAEFLHKHLNYKTVYISSPSWRNYDYVFRSAKFENILYYSYWNISTRSLNIEAMLRDLRNARTPAVVVLQVCAHSPSSYDPTKAQWMEIANVVKEKNLFPVLFSPFQGIASGDVDEDAWVVRYFVSNGFEFFCSQALGKNFAFCNERIGNLVCVTKNSDVITNLKSQLALIITGLYSRPALHVASVVTYILNDPQLYDEWKENIKAMYLKCEKVRINLRQALEKLGTPGRWAHITQQRGMFANIGLTKEQIVYLMNTHHVYIRICGRINLSAVNANNLDFVYIRICGRINLSAVNANNLDFLAKAICDTIKSVPANAPQCC</sequence>
<dbReference type="Gene3D" id="3.40.640.10">
    <property type="entry name" value="Type I PLP-dependent aspartate aminotransferase-like (Major domain)"/>
    <property type="match status" value="1"/>
</dbReference>
<proteinExistence type="inferred from homology"/>
<reference evidence="9 10" key="1">
    <citation type="journal article" date="2024" name="BMC Genomics">
        <title>De novo assembly and annotation of Popillia japonica's genome with initial clues to its potential as an invasive pest.</title>
        <authorList>
            <person name="Cucini C."/>
            <person name="Boschi S."/>
            <person name="Funari R."/>
            <person name="Cardaioli E."/>
            <person name="Iannotti N."/>
            <person name="Marturano G."/>
            <person name="Paoli F."/>
            <person name="Bruttini M."/>
            <person name="Carapelli A."/>
            <person name="Frati F."/>
            <person name="Nardi F."/>
        </authorList>
    </citation>
    <scope>NUCLEOTIDE SEQUENCE [LARGE SCALE GENOMIC DNA]</scope>
    <source>
        <strain evidence="9">DMR45628</strain>
    </source>
</reference>
<keyword evidence="10" id="KW-1185">Reference proteome</keyword>
<dbReference type="GO" id="GO:0006532">
    <property type="term" value="P:aspartate biosynthetic process"/>
    <property type="evidence" value="ECO:0007669"/>
    <property type="project" value="TreeGrafter"/>
</dbReference>
<evidence type="ECO:0000259" key="8">
    <source>
        <dbReference type="Pfam" id="PF00155"/>
    </source>
</evidence>
<dbReference type="GO" id="GO:0030170">
    <property type="term" value="F:pyridoxal phosphate binding"/>
    <property type="evidence" value="ECO:0007669"/>
    <property type="project" value="InterPro"/>
</dbReference>
<evidence type="ECO:0000256" key="4">
    <source>
        <dbReference type="ARBA" id="ARBA00012753"/>
    </source>
</evidence>
<dbReference type="InterPro" id="IPR004839">
    <property type="entry name" value="Aminotransferase_I/II_large"/>
</dbReference>
<evidence type="ECO:0000313" key="10">
    <source>
        <dbReference type="Proteomes" id="UP001458880"/>
    </source>
</evidence>
<evidence type="ECO:0000256" key="1">
    <source>
        <dbReference type="ARBA" id="ARBA00001933"/>
    </source>
</evidence>
<organism evidence="9 10">
    <name type="scientific">Popillia japonica</name>
    <name type="common">Japanese beetle</name>
    <dbReference type="NCBI Taxonomy" id="7064"/>
    <lineage>
        <taxon>Eukaryota</taxon>
        <taxon>Metazoa</taxon>
        <taxon>Ecdysozoa</taxon>
        <taxon>Arthropoda</taxon>
        <taxon>Hexapoda</taxon>
        <taxon>Insecta</taxon>
        <taxon>Pterygota</taxon>
        <taxon>Neoptera</taxon>
        <taxon>Endopterygota</taxon>
        <taxon>Coleoptera</taxon>
        <taxon>Polyphaga</taxon>
        <taxon>Scarabaeiformia</taxon>
        <taxon>Scarabaeidae</taxon>
        <taxon>Rutelinae</taxon>
        <taxon>Popillia</taxon>
    </lineage>
</organism>
<dbReference type="InterPro" id="IPR015424">
    <property type="entry name" value="PyrdxlP-dep_Trfase"/>
</dbReference>
<dbReference type="Pfam" id="PF00155">
    <property type="entry name" value="Aminotran_1_2"/>
    <property type="match status" value="1"/>
</dbReference>
<keyword evidence="5 9" id="KW-0032">Aminotransferase</keyword>
<dbReference type="PRINTS" id="PR00799">
    <property type="entry name" value="TRANSAMINASE"/>
</dbReference>
<dbReference type="SUPFAM" id="SSF53383">
    <property type="entry name" value="PLP-dependent transferases"/>
    <property type="match status" value="1"/>
</dbReference>
<evidence type="ECO:0000256" key="7">
    <source>
        <dbReference type="ARBA" id="ARBA00022898"/>
    </source>
</evidence>
<dbReference type="InterPro" id="IPR000796">
    <property type="entry name" value="Asp_trans"/>
</dbReference>
<comment type="cofactor">
    <cofactor evidence="1">
        <name>pyridoxal 5'-phosphate</name>
        <dbReference type="ChEBI" id="CHEBI:597326"/>
    </cofactor>
</comment>
<dbReference type="GO" id="GO:0005829">
    <property type="term" value="C:cytosol"/>
    <property type="evidence" value="ECO:0007669"/>
    <property type="project" value="TreeGrafter"/>
</dbReference>
<dbReference type="InterPro" id="IPR015422">
    <property type="entry name" value="PyrdxlP-dep_Trfase_small"/>
</dbReference>
<keyword evidence="7" id="KW-0663">Pyridoxal phosphate</keyword>
<evidence type="ECO:0000256" key="5">
    <source>
        <dbReference type="ARBA" id="ARBA00022576"/>
    </source>
</evidence>